<evidence type="ECO:0000313" key="3">
    <source>
        <dbReference type="EMBL" id="WPU66989.1"/>
    </source>
</evidence>
<feature type="compositionally biased region" description="Polar residues" evidence="1">
    <location>
        <begin position="83"/>
        <end position="93"/>
    </location>
</feature>
<organism evidence="3 4">
    <name type="scientific">Peredibacter starrii</name>
    <dbReference type="NCBI Taxonomy" id="28202"/>
    <lineage>
        <taxon>Bacteria</taxon>
        <taxon>Pseudomonadati</taxon>
        <taxon>Bdellovibrionota</taxon>
        <taxon>Bacteriovoracia</taxon>
        <taxon>Bacteriovoracales</taxon>
        <taxon>Bacteriovoracaceae</taxon>
        <taxon>Peredibacter</taxon>
    </lineage>
</organism>
<proteinExistence type="predicted"/>
<evidence type="ECO:0000256" key="1">
    <source>
        <dbReference type="SAM" id="MobiDB-lite"/>
    </source>
</evidence>
<evidence type="ECO:0000256" key="2">
    <source>
        <dbReference type="SAM" id="SignalP"/>
    </source>
</evidence>
<accession>A0AAX4HUL4</accession>
<feature type="region of interest" description="Disordered" evidence="1">
    <location>
        <begin position="71"/>
        <end position="93"/>
    </location>
</feature>
<keyword evidence="4" id="KW-1185">Reference proteome</keyword>
<evidence type="ECO:0000313" key="4">
    <source>
        <dbReference type="Proteomes" id="UP001324634"/>
    </source>
</evidence>
<protein>
    <recommendedName>
        <fullName evidence="5">Secreted protein</fullName>
    </recommendedName>
</protein>
<sequence length="93" mass="10591">MKKFMTIPLLAMLAIPAYAGNMGARSNVIEEEEAVYEEGYGNDLDDEMVEERMEERSVIVDDDAKDEVNYNERTRTNRERHAINTSGDASDDQ</sequence>
<dbReference type="AlphaFoldDB" id="A0AAX4HUL4"/>
<name>A0AAX4HUL4_9BACT</name>
<dbReference type="RefSeq" id="WP_321399740.1">
    <property type="nucleotide sequence ID" value="NZ_CP139487.1"/>
</dbReference>
<feature type="signal peptide" evidence="2">
    <location>
        <begin position="1"/>
        <end position="19"/>
    </location>
</feature>
<reference evidence="3 4" key="1">
    <citation type="submission" date="2023-11" db="EMBL/GenBank/DDBJ databases">
        <title>Peredibacter starrii A3.12.</title>
        <authorList>
            <person name="Mitchell R.J."/>
        </authorList>
    </citation>
    <scope>NUCLEOTIDE SEQUENCE [LARGE SCALE GENOMIC DNA]</scope>
    <source>
        <strain evidence="3 4">A3.12</strain>
    </source>
</reference>
<dbReference type="EMBL" id="CP139487">
    <property type="protein sequence ID" value="WPU66989.1"/>
    <property type="molecule type" value="Genomic_DNA"/>
</dbReference>
<gene>
    <name evidence="3" type="ORF">SOO65_09520</name>
</gene>
<evidence type="ECO:0008006" key="5">
    <source>
        <dbReference type="Google" id="ProtNLM"/>
    </source>
</evidence>
<dbReference type="KEGG" id="psti:SOO65_09520"/>
<dbReference type="Proteomes" id="UP001324634">
    <property type="component" value="Chromosome"/>
</dbReference>
<keyword evidence="2" id="KW-0732">Signal</keyword>
<feature type="chain" id="PRO_5043769196" description="Secreted protein" evidence="2">
    <location>
        <begin position="20"/>
        <end position="93"/>
    </location>
</feature>
<feature type="compositionally biased region" description="Basic and acidic residues" evidence="1">
    <location>
        <begin position="71"/>
        <end position="82"/>
    </location>
</feature>